<evidence type="ECO:0000259" key="7">
    <source>
        <dbReference type="Pfam" id="PF07005"/>
    </source>
</evidence>
<evidence type="ECO:0000256" key="5">
    <source>
        <dbReference type="ARBA" id="ARBA00022840"/>
    </source>
</evidence>
<keyword evidence="4 9" id="KW-0418">Kinase</keyword>
<evidence type="ECO:0000256" key="6">
    <source>
        <dbReference type="ARBA" id="ARBA00023277"/>
    </source>
</evidence>
<gene>
    <name evidence="9" type="ORF">IAC10_06395</name>
</gene>
<dbReference type="InterPro" id="IPR010737">
    <property type="entry name" value="4-carb_acid_sugar_kinase_N"/>
</dbReference>
<comment type="caution">
    <text evidence="9">The sequence shown here is derived from an EMBL/GenBank/DDBJ whole genome shotgun (WGS) entry which is preliminary data.</text>
</comment>
<evidence type="ECO:0000259" key="8">
    <source>
        <dbReference type="Pfam" id="PF17042"/>
    </source>
</evidence>
<dbReference type="Gene3D" id="3.40.980.20">
    <property type="entry name" value="Four-carbon acid sugar kinase, nucleotide binding domain"/>
    <property type="match status" value="1"/>
</dbReference>
<dbReference type="InterPro" id="IPR042213">
    <property type="entry name" value="NBD_C_sf"/>
</dbReference>
<dbReference type="GO" id="GO:0005524">
    <property type="term" value="F:ATP binding"/>
    <property type="evidence" value="ECO:0007669"/>
    <property type="project" value="UniProtKB-KW"/>
</dbReference>
<dbReference type="Proteomes" id="UP000823928">
    <property type="component" value="Unassembled WGS sequence"/>
</dbReference>
<keyword evidence="3" id="KW-0547">Nucleotide-binding</keyword>
<keyword evidence="2" id="KW-0808">Transferase</keyword>
<dbReference type="Pfam" id="PF17042">
    <property type="entry name" value="NBD_C"/>
    <property type="match status" value="1"/>
</dbReference>
<dbReference type="EMBL" id="DVIU01000127">
    <property type="protein sequence ID" value="HIS36244.1"/>
    <property type="molecule type" value="Genomic_DNA"/>
</dbReference>
<dbReference type="GO" id="GO:0016301">
    <property type="term" value="F:kinase activity"/>
    <property type="evidence" value="ECO:0007669"/>
    <property type="project" value="UniProtKB-KW"/>
</dbReference>
<sequence>MMINSNVVGIVADDLTGANDTALQFQLKGANTQILLDEDVVPVNLKSTQTWAISTESRNIDPQAAYEKTKSATNFLKQNINPDYYYKKIDSTVRGNISVEVLAMLEVLDLDAAVIIPAFPAEGRVTVGGYHLLKGVPIERTEMARDPHSPIFESHLPTLLKSQLHEDNKDLVAAIELKTVMKGAGPILRQLKELIGAGKKLIVVDAVSTVDIEQIVLAIGKSDYNILPTGTAAAAQVLSDLWLPDLKQEHFAKTFPELPKLVISGSATQITSNQISRLEESDDFENVLVIHLDMKTVLNGVSTELVNRIVNNLGSNNIVVVHTSDLIRDFDGFSEDSLNAELTKSGLANVITDFLAELTKEVIERKDVILITLGGETSYKCCEAIGANQLQLIDEVAPAIALSMDHNARWIVTKSGNLGGVNTLIDILKYFENHE</sequence>
<dbReference type="SUPFAM" id="SSF142764">
    <property type="entry name" value="YgbK-like"/>
    <property type="match status" value="1"/>
</dbReference>
<proteinExistence type="inferred from homology"/>
<dbReference type="Pfam" id="PF07005">
    <property type="entry name" value="SBD_N"/>
    <property type="match status" value="1"/>
</dbReference>
<keyword evidence="5" id="KW-0067">ATP-binding</keyword>
<accession>A0A9D1JN74</accession>
<keyword evidence="6" id="KW-0119">Carbohydrate metabolism</keyword>
<evidence type="ECO:0000256" key="3">
    <source>
        <dbReference type="ARBA" id="ARBA00022741"/>
    </source>
</evidence>
<reference evidence="9" key="1">
    <citation type="submission" date="2020-10" db="EMBL/GenBank/DDBJ databases">
        <authorList>
            <person name="Gilroy R."/>
        </authorList>
    </citation>
    <scope>NUCLEOTIDE SEQUENCE</scope>
    <source>
        <strain evidence="9">6276</strain>
    </source>
</reference>
<evidence type="ECO:0000313" key="10">
    <source>
        <dbReference type="Proteomes" id="UP000823928"/>
    </source>
</evidence>
<evidence type="ECO:0000313" key="9">
    <source>
        <dbReference type="EMBL" id="HIS36244.1"/>
    </source>
</evidence>
<comment type="similarity">
    <text evidence="1">Belongs to the four-carbon acid sugar kinase family.</text>
</comment>
<evidence type="ECO:0000256" key="1">
    <source>
        <dbReference type="ARBA" id="ARBA00005715"/>
    </source>
</evidence>
<evidence type="ECO:0000256" key="4">
    <source>
        <dbReference type="ARBA" id="ARBA00022777"/>
    </source>
</evidence>
<dbReference type="InterPro" id="IPR031475">
    <property type="entry name" value="NBD_C"/>
</dbReference>
<feature type="domain" description="Four-carbon acid sugar kinase N-terminal" evidence="7">
    <location>
        <begin position="9"/>
        <end position="236"/>
    </location>
</feature>
<name>A0A9D1JN74_9BACT</name>
<feature type="domain" description="Four-carbon acid sugar kinase nucleotide binding" evidence="8">
    <location>
        <begin position="261"/>
        <end position="424"/>
    </location>
</feature>
<dbReference type="Gene3D" id="3.40.50.10840">
    <property type="entry name" value="Putative sugar-binding, N-terminal domain"/>
    <property type="match status" value="1"/>
</dbReference>
<reference evidence="9" key="2">
    <citation type="journal article" date="2021" name="PeerJ">
        <title>Extensive microbial diversity within the chicken gut microbiome revealed by metagenomics and culture.</title>
        <authorList>
            <person name="Gilroy R."/>
            <person name="Ravi A."/>
            <person name="Getino M."/>
            <person name="Pursley I."/>
            <person name="Horton D.L."/>
            <person name="Alikhan N.F."/>
            <person name="Baker D."/>
            <person name="Gharbi K."/>
            <person name="Hall N."/>
            <person name="Watson M."/>
            <person name="Adriaenssens E.M."/>
            <person name="Foster-Nyarko E."/>
            <person name="Jarju S."/>
            <person name="Secka A."/>
            <person name="Antonio M."/>
            <person name="Oren A."/>
            <person name="Chaudhuri R.R."/>
            <person name="La Ragione R."/>
            <person name="Hildebrand F."/>
            <person name="Pallen M.J."/>
        </authorList>
    </citation>
    <scope>NUCLEOTIDE SEQUENCE</scope>
    <source>
        <strain evidence="9">6276</strain>
    </source>
</reference>
<organism evidence="9 10">
    <name type="scientific">Candidatus Scatousia excrementigallinarum</name>
    <dbReference type="NCBI Taxonomy" id="2840935"/>
    <lineage>
        <taxon>Bacteria</taxon>
        <taxon>Candidatus Scatousia</taxon>
    </lineage>
</organism>
<dbReference type="InterPro" id="IPR037051">
    <property type="entry name" value="4-carb_acid_sugar_kinase_N_sf"/>
</dbReference>
<protein>
    <submittedName>
        <fullName evidence="9">Four-carbon acid sugar kinase family protein</fullName>
    </submittedName>
</protein>
<dbReference type="AlphaFoldDB" id="A0A9D1JN74"/>
<evidence type="ECO:0000256" key="2">
    <source>
        <dbReference type="ARBA" id="ARBA00022679"/>
    </source>
</evidence>